<evidence type="ECO:0000313" key="2">
    <source>
        <dbReference type="Proteomes" id="UP000571017"/>
    </source>
</evidence>
<organism evidence="1 2">
    <name type="scientific">Halobacillus locisalis</name>
    <dbReference type="NCBI Taxonomy" id="220753"/>
    <lineage>
        <taxon>Bacteria</taxon>
        <taxon>Bacillati</taxon>
        <taxon>Bacillota</taxon>
        <taxon>Bacilli</taxon>
        <taxon>Bacillales</taxon>
        <taxon>Bacillaceae</taxon>
        <taxon>Halobacillus</taxon>
    </lineage>
</organism>
<dbReference type="GO" id="GO:0016740">
    <property type="term" value="F:transferase activity"/>
    <property type="evidence" value="ECO:0007669"/>
    <property type="project" value="UniProtKB-KW"/>
</dbReference>
<dbReference type="InterPro" id="IPR043519">
    <property type="entry name" value="NT_sf"/>
</dbReference>
<evidence type="ECO:0000313" key="1">
    <source>
        <dbReference type="EMBL" id="MBA2176227.1"/>
    </source>
</evidence>
<reference evidence="1 2" key="1">
    <citation type="journal article" date="2004" name="Extremophiles">
        <title>Halobacillus locisalis sp. nov., a halophilic bacterium isolated from a marine solar saltern of the Yellow Sea in Korea.</title>
        <authorList>
            <person name="Yoon J.H."/>
            <person name="Kang K.H."/>
            <person name="Oh T.K."/>
            <person name="Park Y.H."/>
        </authorList>
    </citation>
    <scope>NUCLEOTIDE SEQUENCE [LARGE SCALE GENOMIC DNA]</scope>
    <source>
        <strain evidence="1 2">KCTC 3788</strain>
    </source>
</reference>
<keyword evidence="1" id="KW-0808">Transferase</keyword>
<gene>
    <name evidence="1" type="ORF">H0266_15120</name>
</gene>
<name>A0A838CW02_9BACI</name>
<dbReference type="RefSeq" id="WP_181473259.1">
    <property type="nucleotide sequence ID" value="NZ_JACEFG010000003.1"/>
</dbReference>
<dbReference type="Proteomes" id="UP000571017">
    <property type="component" value="Unassembled WGS sequence"/>
</dbReference>
<comment type="caution">
    <text evidence="1">The sequence shown here is derived from an EMBL/GenBank/DDBJ whole genome shotgun (WGS) entry which is preliminary data.</text>
</comment>
<keyword evidence="2" id="KW-1185">Reference proteome</keyword>
<protein>
    <submittedName>
        <fullName evidence="1">Nucleotidyltransferase</fullName>
    </submittedName>
</protein>
<accession>A0A838CW02</accession>
<dbReference type="SUPFAM" id="SSF81301">
    <property type="entry name" value="Nucleotidyltransferase"/>
    <property type="match status" value="1"/>
</dbReference>
<proteinExistence type="predicted"/>
<dbReference type="AlphaFoldDB" id="A0A838CW02"/>
<sequence length="280" mass="32094">MTEIKEIGSLCAVDENGYIINESDHGKINPKFQEAIQLIIDSCLSFLPKEVHSIYIRGSVPKGEDIDGVSDVDAVVVTYSDPQDLNLDWVEETCQLIDQRFSFVKGVELGFSPLSEMEETEYCSMIPFILKTYGVCVYGENLISKLPDYKPDTSLANEHLIHLSSLIDTAKGELKGNDDPEDIRDCCSWIMRIIVRAGGVLVIDQERAYTRDLYPAYELFSKHYPEKEQEMRRALWYSINPLSNPEEILEFLNGFGSWMEMEKEKWLDVHNPTREMHLPL</sequence>
<dbReference type="EMBL" id="JACEFG010000003">
    <property type="protein sequence ID" value="MBA2176227.1"/>
    <property type="molecule type" value="Genomic_DNA"/>
</dbReference>